<keyword evidence="13" id="KW-1185">Reference proteome</keyword>
<sequence>MATTTGMVSGSGSYNFKVVLLGEGCVGKTSVVLRYVEDTFNEKHITTLQASFLNKKINIGGKRVNLSIWDTAGQERFHALGPIYYRMSNGAILVYDITDEDSFQKVKNWVKELKKMLGSEICLIIAGNKVDLEKQRNVSVKDAEEYAKSVGAKHFHTSAKLNQGIEEMFLELSQKMIQRAQESDQQKASSLRRSGSTRRNVVVVEDDDETAAQSKSGCCGGVTTAS</sequence>
<reference evidence="12 13" key="1">
    <citation type="submission" date="2017-12" db="EMBL/GenBank/DDBJ databases">
        <title>Hemimetabolous genomes reveal molecular basis of termite eusociality.</title>
        <authorList>
            <person name="Harrison M.C."/>
            <person name="Jongepier E."/>
            <person name="Robertson H.M."/>
            <person name="Arning N."/>
            <person name="Bitard-Feildel T."/>
            <person name="Chao H."/>
            <person name="Childers C.P."/>
            <person name="Dinh H."/>
            <person name="Doddapaneni H."/>
            <person name="Dugan S."/>
            <person name="Gowin J."/>
            <person name="Greiner C."/>
            <person name="Han Y."/>
            <person name="Hu H."/>
            <person name="Hughes D.S.T."/>
            <person name="Huylmans A.-K."/>
            <person name="Kemena C."/>
            <person name="Kremer L.P.M."/>
            <person name="Lee S.L."/>
            <person name="Lopez-Ezquerra A."/>
            <person name="Mallet L."/>
            <person name="Monroy-Kuhn J.M."/>
            <person name="Moser A."/>
            <person name="Murali S.C."/>
            <person name="Muzny D.M."/>
            <person name="Otani S."/>
            <person name="Piulachs M.-D."/>
            <person name="Poelchau M."/>
            <person name="Qu J."/>
            <person name="Schaub F."/>
            <person name="Wada-Katsumata A."/>
            <person name="Worley K.C."/>
            <person name="Xie Q."/>
            <person name="Ylla G."/>
            <person name="Poulsen M."/>
            <person name="Gibbs R.A."/>
            <person name="Schal C."/>
            <person name="Richards S."/>
            <person name="Belles X."/>
            <person name="Korb J."/>
            <person name="Bornberg-Bauer E."/>
        </authorList>
    </citation>
    <scope>NUCLEOTIDE SEQUENCE [LARGE SCALE GENOMIC DNA]</scope>
    <source>
        <tissue evidence="12">Whole body</tissue>
    </source>
</reference>
<protein>
    <recommendedName>
        <fullName evidence="2">Ras-related protein Rab-21</fullName>
    </recommendedName>
</protein>
<keyword evidence="7" id="KW-0472">Membrane</keyword>
<dbReference type="GO" id="GO:0032482">
    <property type="term" value="P:Rab protein signal transduction"/>
    <property type="evidence" value="ECO:0007669"/>
    <property type="project" value="InterPro"/>
</dbReference>
<evidence type="ECO:0000313" key="12">
    <source>
        <dbReference type="EMBL" id="PNF26974.1"/>
    </source>
</evidence>
<dbReference type="FunFam" id="3.40.50.300:FF:000550">
    <property type="entry name" value="ras-related protein Rab-21"/>
    <property type="match status" value="1"/>
</dbReference>
<dbReference type="NCBIfam" id="TIGR00231">
    <property type="entry name" value="small_GTP"/>
    <property type="match status" value="1"/>
</dbReference>
<evidence type="ECO:0000313" key="13">
    <source>
        <dbReference type="Proteomes" id="UP000235965"/>
    </source>
</evidence>
<dbReference type="Pfam" id="PF00071">
    <property type="entry name" value="Ras"/>
    <property type="match status" value="1"/>
</dbReference>
<evidence type="ECO:0000256" key="9">
    <source>
        <dbReference type="ARBA" id="ARBA00023289"/>
    </source>
</evidence>
<dbReference type="SMART" id="SM00176">
    <property type="entry name" value="RAN"/>
    <property type="match status" value="1"/>
</dbReference>
<dbReference type="STRING" id="105785.A0A2J7QEG0"/>
<organism evidence="12 13">
    <name type="scientific">Cryptotermes secundus</name>
    <dbReference type="NCBI Taxonomy" id="105785"/>
    <lineage>
        <taxon>Eukaryota</taxon>
        <taxon>Metazoa</taxon>
        <taxon>Ecdysozoa</taxon>
        <taxon>Arthropoda</taxon>
        <taxon>Hexapoda</taxon>
        <taxon>Insecta</taxon>
        <taxon>Pterygota</taxon>
        <taxon>Neoptera</taxon>
        <taxon>Polyneoptera</taxon>
        <taxon>Dictyoptera</taxon>
        <taxon>Blattodea</taxon>
        <taxon>Blattoidea</taxon>
        <taxon>Termitoidae</taxon>
        <taxon>Kalotermitidae</taxon>
        <taxon>Cryptotermitinae</taxon>
        <taxon>Cryptotermes</taxon>
    </lineage>
</organism>
<keyword evidence="8" id="KW-0449">Lipoprotein</keyword>
<proteinExistence type="inferred from homology"/>
<dbReference type="SMART" id="SM00173">
    <property type="entry name" value="RAS"/>
    <property type="match status" value="1"/>
</dbReference>
<evidence type="ECO:0000256" key="11">
    <source>
        <dbReference type="SAM" id="MobiDB-lite"/>
    </source>
</evidence>
<keyword evidence="5" id="KW-0653">Protein transport</keyword>
<dbReference type="PROSITE" id="PS51421">
    <property type="entry name" value="RAS"/>
    <property type="match status" value="1"/>
</dbReference>
<dbReference type="PROSITE" id="PS51419">
    <property type="entry name" value="RAB"/>
    <property type="match status" value="1"/>
</dbReference>
<dbReference type="PANTHER" id="PTHR47978">
    <property type="match status" value="1"/>
</dbReference>
<dbReference type="CDD" id="cd04123">
    <property type="entry name" value="Rab21"/>
    <property type="match status" value="1"/>
</dbReference>
<comment type="caution">
    <text evidence="12">The sequence shown here is derived from an EMBL/GenBank/DDBJ whole genome shotgun (WGS) entry which is preliminary data.</text>
</comment>
<dbReference type="InterPro" id="IPR005225">
    <property type="entry name" value="Small_GTP-bd"/>
</dbReference>
<dbReference type="EMBL" id="NEVH01015312">
    <property type="protein sequence ID" value="PNF26974.1"/>
    <property type="molecule type" value="Genomic_DNA"/>
</dbReference>
<evidence type="ECO:0000256" key="8">
    <source>
        <dbReference type="ARBA" id="ARBA00023288"/>
    </source>
</evidence>
<keyword evidence="9" id="KW-0636">Prenylation</keyword>
<evidence type="ECO:0000256" key="6">
    <source>
        <dbReference type="ARBA" id="ARBA00023134"/>
    </source>
</evidence>
<dbReference type="PRINTS" id="PR00449">
    <property type="entry name" value="RASTRNSFRMNG"/>
</dbReference>
<dbReference type="GO" id="GO:0003924">
    <property type="term" value="F:GTPase activity"/>
    <property type="evidence" value="ECO:0007669"/>
    <property type="project" value="InterPro"/>
</dbReference>
<dbReference type="InterPro" id="IPR001806">
    <property type="entry name" value="Small_GTPase"/>
</dbReference>
<keyword evidence="4" id="KW-0547">Nucleotide-binding</keyword>
<feature type="compositionally biased region" description="Polar residues" evidence="11">
    <location>
        <begin position="186"/>
        <end position="199"/>
    </location>
</feature>
<dbReference type="PROSITE" id="PS51420">
    <property type="entry name" value="RHO"/>
    <property type="match status" value="1"/>
</dbReference>
<dbReference type="GO" id="GO:0012505">
    <property type="term" value="C:endomembrane system"/>
    <property type="evidence" value="ECO:0007669"/>
    <property type="project" value="UniProtKB-SubCell"/>
</dbReference>
<evidence type="ECO:0000256" key="1">
    <source>
        <dbReference type="ARBA" id="ARBA00006270"/>
    </source>
</evidence>
<dbReference type="FunCoup" id="A0A2J7QEG0">
    <property type="interactions" value="1374"/>
</dbReference>
<dbReference type="InParanoid" id="A0A2J7QEG0"/>
<evidence type="ECO:0000256" key="3">
    <source>
        <dbReference type="ARBA" id="ARBA00022448"/>
    </source>
</evidence>
<dbReference type="AlphaFoldDB" id="A0A2J7QEG0"/>
<name>A0A2J7QEG0_9NEOP</name>
<accession>A0A2J7QEG0</accession>
<dbReference type="SMART" id="SM00175">
    <property type="entry name" value="RAB"/>
    <property type="match status" value="1"/>
</dbReference>
<evidence type="ECO:0000256" key="7">
    <source>
        <dbReference type="ARBA" id="ARBA00023136"/>
    </source>
</evidence>
<dbReference type="GO" id="GO:0005525">
    <property type="term" value="F:GTP binding"/>
    <property type="evidence" value="ECO:0007669"/>
    <property type="project" value="UniProtKB-KW"/>
</dbReference>
<evidence type="ECO:0000256" key="2">
    <source>
        <dbReference type="ARBA" id="ARBA00014900"/>
    </source>
</evidence>
<evidence type="ECO:0000256" key="4">
    <source>
        <dbReference type="ARBA" id="ARBA00022741"/>
    </source>
</evidence>
<dbReference type="Gene3D" id="3.40.50.300">
    <property type="entry name" value="P-loop containing nucleotide triphosphate hydrolases"/>
    <property type="match status" value="1"/>
</dbReference>
<comment type="subcellular location">
    <subcellularLocation>
        <location evidence="10">Endomembrane system</location>
        <topology evidence="10">Lipid-anchor</topology>
    </subcellularLocation>
</comment>
<evidence type="ECO:0000256" key="10">
    <source>
        <dbReference type="ARBA" id="ARBA00037868"/>
    </source>
</evidence>
<keyword evidence="3" id="KW-0813">Transport</keyword>
<dbReference type="GO" id="GO:0015031">
    <property type="term" value="P:protein transport"/>
    <property type="evidence" value="ECO:0007669"/>
    <property type="project" value="UniProtKB-KW"/>
</dbReference>
<keyword evidence="6" id="KW-0342">GTP-binding</keyword>
<feature type="region of interest" description="Disordered" evidence="11">
    <location>
        <begin position="181"/>
        <end position="226"/>
    </location>
</feature>
<dbReference type="SMART" id="SM00174">
    <property type="entry name" value="RHO"/>
    <property type="match status" value="1"/>
</dbReference>
<dbReference type="SUPFAM" id="SSF52540">
    <property type="entry name" value="P-loop containing nucleoside triphosphate hydrolases"/>
    <property type="match status" value="1"/>
</dbReference>
<dbReference type="InterPro" id="IPR027417">
    <property type="entry name" value="P-loop_NTPase"/>
</dbReference>
<gene>
    <name evidence="12" type="primary">Rab21</name>
    <name evidence="12" type="ORF">B7P43_G12696</name>
</gene>
<evidence type="ECO:0000256" key="5">
    <source>
        <dbReference type="ARBA" id="ARBA00022927"/>
    </source>
</evidence>
<dbReference type="Proteomes" id="UP000235965">
    <property type="component" value="Unassembled WGS sequence"/>
</dbReference>
<dbReference type="InterPro" id="IPR041833">
    <property type="entry name" value="Rab21"/>
</dbReference>
<dbReference type="OrthoDB" id="63533at2759"/>
<comment type="similarity">
    <text evidence="1">Belongs to the small GTPase superfamily. Rab family.</text>
</comment>